<dbReference type="RefSeq" id="WP_058858658.1">
    <property type="nucleotide sequence ID" value="NZ_CP013254.1"/>
</dbReference>
<feature type="short sequence motif" description="GXSXG" evidence="2">
    <location>
        <begin position="115"/>
        <end position="119"/>
    </location>
</feature>
<feature type="active site" description="Nucleophile" evidence="2">
    <location>
        <position position="117"/>
    </location>
</feature>
<feature type="transmembrane region" description="Helical" evidence="4">
    <location>
        <begin position="1130"/>
        <end position="1146"/>
    </location>
</feature>
<dbReference type="Gene3D" id="3.40.1090.10">
    <property type="entry name" value="Cytosolic phospholipase A2 catalytic domain"/>
    <property type="match status" value="1"/>
</dbReference>
<dbReference type="GO" id="GO:0016787">
    <property type="term" value="F:hydrolase activity"/>
    <property type="evidence" value="ECO:0007669"/>
    <property type="project" value="UniProtKB-UniRule"/>
</dbReference>
<evidence type="ECO:0000259" key="5">
    <source>
        <dbReference type="PROSITE" id="PS51635"/>
    </source>
</evidence>
<feature type="transmembrane region" description="Helical" evidence="4">
    <location>
        <begin position="1054"/>
        <end position="1072"/>
    </location>
</feature>
<feature type="transmembrane region" description="Helical" evidence="4">
    <location>
        <begin position="997"/>
        <end position="1016"/>
    </location>
</feature>
<feature type="transmembrane region" description="Helical" evidence="4">
    <location>
        <begin position="890"/>
        <end position="909"/>
    </location>
</feature>
<dbReference type="STRING" id="446860.AS188_09570"/>
<keyword evidence="4" id="KW-1133">Transmembrane helix</keyword>
<dbReference type="Pfam" id="PF11856">
    <property type="entry name" value="DUF3376"/>
    <property type="match status" value="1"/>
</dbReference>
<keyword evidence="1 2" id="KW-0443">Lipid metabolism</keyword>
<feature type="transmembrane region" description="Helical" evidence="4">
    <location>
        <begin position="867"/>
        <end position="884"/>
    </location>
</feature>
<dbReference type="EMBL" id="CP013254">
    <property type="protein sequence ID" value="ALU39952.1"/>
    <property type="molecule type" value="Genomic_DNA"/>
</dbReference>
<feature type="compositionally biased region" description="Low complexity" evidence="3">
    <location>
        <begin position="949"/>
        <end position="972"/>
    </location>
</feature>
<feature type="active site" description="Proton acceptor" evidence="2">
    <location>
        <position position="315"/>
    </location>
</feature>
<comment type="caution">
    <text evidence="2">Lacks conserved residue(s) required for the propagation of feature annotation.</text>
</comment>
<feature type="transmembrane region" description="Helical" evidence="4">
    <location>
        <begin position="840"/>
        <end position="860"/>
    </location>
</feature>
<dbReference type="OrthoDB" id="8728704at2"/>
<proteinExistence type="predicted"/>
<evidence type="ECO:0000256" key="3">
    <source>
        <dbReference type="SAM" id="MobiDB-lite"/>
    </source>
</evidence>
<sequence>MTDPRTPVPRLSVVPAGRSLAEAVAGRPAATGRTLRVALALRGGVSLAVWIGGALAELDVLRRLRLHRDPDGQVHAFLLHPGPDPDPSLTRRAGVYARLLAGAGYDRVEFDVLAGASAGGLNAVVHAVAQRSGAGLDALAGLWERGAGLSRLLRPLGRGPVDSLLRGDEHLWPELESVLHAVHTGPGHPDLVAEHVTVELSATVLDGDPAAPGAAAEGRAGFRFTTPTPGAPAPPPGSTVPARPGTAPDAAAPAAALSRLAYAARATASFPGAFEPAAVWSAPTPGPLRPLPRPDLTHAFSAHRDPRLGPYRVIDGGVFDNVPVDRALEAARTRRSLRHADRCLLYLDPDPPARPAPPARDLDLPRLARTLAATLTRLRRRETGQDEVLALADWLAGQRVARSRLHQLAPLLERWDPAALEERARAHLRHRARTDARLLVRVLTRPAQWQLRSSLPERSAVRARTPAELEPLGTALVQRAEELARGPLDDPAARAVLEGPAALADAAAAVLAWVRALEDVALDPRDPPPVPAGLDLEAVRADAYAVLAGAGHAQDRLLRDVLAATAAPGAPVTDAVAAWWRPDGPAEGWDVLDAAVAALRTWRPAPPDADRPAWAQTWAGAPWSRLPAPPAPLGARDLPPALAAAGVPGAVSRIAYGEVRGDQPPAPGPAAAGLERAAGRVRLQQALHAPEPTDEELDRLLSPVPGRVPAAAKLAGTGLLNFQGFLAAAWRVDDWWWGRLDAAAGAAGFLARLSARGPDGAEGPVLGPPAADAAAVRDRRDLQEALVAARDGGPGGAGGLPAGGADGLGRLAPGYRIGLASRGLRVLGRALAGTPDLPRAVWEAGLFVLGPLLVLAPLVLTPVRAAAALVAGAAGLVLAAAPGGGPAPGWTGLVAAAAAVLAVSLVRSARRGRHRWSRVCARTRVLTAGARPRRPVPGTAPPAGSLPRTAAGTATTPGAAGAPAAPGTHGPADPGPVPGPVPPAVVAAARSRAARRAGVLAAAAVALLLPAAAAAVHGHGPLVLVLLGGAVAAERAAAALLLRLPPEGARDEPVRAGVVVLAAVALWVPAALGPVPPPALPPGAPAALALTAVGLLVLTGFLRPAPAAALAAGAALAGAAWAWAPLPGPAATAAGALTWAALLWWVPTERMLRPWAAEEELRPGPAGTGGG</sequence>
<keyword evidence="4" id="KW-0812">Transmembrane</keyword>
<protein>
    <recommendedName>
        <fullName evidence="5">PNPLA domain-containing protein</fullName>
    </recommendedName>
</protein>
<feature type="compositionally biased region" description="Low complexity" evidence="3">
    <location>
        <begin position="239"/>
        <end position="251"/>
    </location>
</feature>
<feature type="transmembrane region" description="Helical" evidence="4">
    <location>
        <begin position="1022"/>
        <end position="1042"/>
    </location>
</feature>
<dbReference type="InterPro" id="IPR024282">
    <property type="entry name" value="DUF3376"/>
</dbReference>
<keyword evidence="2" id="KW-0378">Hydrolase</keyword>
<dbReference type="InterPro" id="IPR016035">
    <property type="entry name" value="Acyl_Trfase/lysoPLipase"/>
</dbReference>
<keyword evidence="2" id="KW-0442">Lipid degradation</keyword>
<gene>
    <name evidence="6" type="ORF">AS188_09570</name>
</gene>
<evidence type="ECO:0000256" key="4">
    <source>
        <dbReference type="SAM" id="Phobius"/>
    </source>
</evidence>
<reference evidence="6 7" key="1">
    <citation type="submission" date="2015-11" db="EMBL/GenBank/DDBJ databases">
        <title>Complete Genome Sequence of Kocuria flava strain HO-9041.</title>
        <authorList>
            <person name="Zhou M."/>
            <person name="Dai J."/>
        </authorList>
    </citation>
    <scope>NUCLEOTIDE SEQUENCE [LARGE SCALE GENOMIC DNA]</scope>
    <source>
        <strain evidence="6 7">HO-9041</strain>
    </source>
</reference>
<dbReference type="KEGG" id="kfv:AS188_09570"/>
<feature type="short sequence motif" description="DGA/G" evidence="2">
    <location>
        <begin position="315"/>
        <end position="317"/>
    </location>
</feature>
<dbReference type="Proteomes" id="UP000057181">
    <property type="component" value="Chromosome"/>
</dbReference>
<accession>A0A0U3HX91</accession>
<dbReference type="PROSITE" id="PS51635">
    <property type="entry name" value="PNPLA"/>
    <property type="match status" value="1"/>
</dbReference>
<dbReference type="Pfam" id="PF01734">
    <property type="entry name" value="Patatin"/>
    <property type="match status" value="1"/>
</dbReference>
<feature type="region of interest" description="Disordered" evidence="3">
    <location>
        <begin position="226"/>
        <end position="251"/>
    </location>
</feature>
<feature type="transmembrane region" description="Helical" evidence="4">
    <location>
        <begin position="1107"/>
        <end position="1124"/>
    </location>
</feature>
<organism evidence="6 7">
    <name type="scientific">Kocuria flava</name>
    <dbReference type="NCBI Taxonomy" id="446860"/>
    <lineage>
        <taxon>Bacteria</taxon>
        <taxon>Bacillati</taxon>
        <taxon>Actinomycetota</taxon>
        <taxon>Actinomycetes</taxon>
        <taxon>Micrococcales</taxon>
        <taxon>Micrococcaceae</taxon>
        <taxon>Kocuria</taxon>
    </lineage>
</organism>
<dbReference type="SUPFAM" id="SSF52151">
    <property type="entry name" value="FabD/lysophospholipase-like"/>
    <property type="match status" value="1"/>
</dbReference>
<feature type="compositionally biased region" description="Pro residues" evidence="3">
    <location>
        <begin position="229"/>
        <end position="238"/>
    </location>
</feature>
<keyword evidence="4" id="KW-0472">Membrane</keyword>
<evidence type="ECO:0000313" key="7">
    <source>
        <dbReference type="Proteomes" id="UP000057181"/>
    </source>
</evidence>
<feature type="region of interest" description="Disordered" evidence="3">
    <location>
        <begin position="927"/>
        <end position="979"/>
    </location>
</feature>
<dbReference type="AlphaFoldDB" id="A0A0U3HX91"/>
<feature type="transmembrane region" description="Helical" evidence="4">
    <location>
        <begin position="1084"/>
        <end position="1102"/>
    </location>
</feature>
<feature type="domain" description="PNPLA" evidence="5">
    <location>
        <begin position="39"/>
        <end position="328"/>
    </location>
</feature>
<name>A0A0U3HX91_9MICC</name>
<evidence type="ECO:0000256" key="1">
    <source>
        <dbReference type="ARBA" id="ARBA00023098"/>
    </source>
</evidence>
<dbReference type="GO" id="GO:0016042">
    <property type="term" value="P:lipid catabolic process"/>
    <property type="evidence" value="ECO:0007669"/>
    <property type="project" value="UniProtKB-UniRule"/>
</dbReference>
<evidence type="ECO:0000256" key="2">
    <source>
        <dbReference type="PROSITE-ProRule" id="PRU01161"/>
    </source>
</evidence>
<dbReference type="InterPro" id="IPR002641">
    <property type="entry name" value="PNPLA_dom"/>
</dbReference>
<evidence type="ECO:0000313" key="6">
    <source>
        <dbReference type="EMBL" id="ALU39952.1"/>
    </source>
</evidence>